<dbReference type="Proteomes" id="UP000217784">
    <property type="component" value="Unassembled WGS sequence"/>
</dbReference>
<accession>A0A2A2H840</accession>
<sequence>MGYLICDNCDIYYEADEDFNDLDTCENCGNKLKFYSSFDDYYNKKNETQREKIAVGKGYAEKKSSKYNFILIIGAIFCLIGLFGFIVTFLSLLILIIGTGLIYYGYNSGKSWNKGIKGEFIVAEYLNQLPEDYFVFNDVKFPGSYGNLDHVVVGPTGIYVIETKNYEGFFLVKGNEFFYKNGNRVKKAMGQPGKQVMSNSMSLRKFLEDNGMDMGGVWINSIVTLINRNFKIEQIPQHYNVLFPSTIPQFILNSKRNIDRDILKEAALLIEPYCIELSCVNI</sequence>
<feature type="domain" description="NERD" evidence="2">
    <location>
        <begin position="114"/>
        <end position="226"/>
    </location>
</feature>
<evidence type="ECO:0000313" key="4">
    <source>
        <dbReference type="Proteomes" id="UP000217784"/>
    </source>
</evidence>
<proteinExistence type="predicted"/>
<name>A0A2A2H840_METBR</name>
<evidence type="ECO:0000259" key="2">
    <source>
        <dbReference type="PROSITE" id="PS50965"/>
    </source>
</evidence>
<keyword evidence="4" id="KW-1185">Reference proteome</keyword>
<keyword evidence="1" id="KW-0812">Transmembrane</keyword>
<keyword evidence="1" id="KW-0472">Membrane</keyword>
<keyword evidence="1" id="KW-1133">Transmembrane helix</keyword>
<dbReference type="PROSITE" id="PS50965">
    <property type="entry name" value="NERD"/>
    <property type="match status" value="1"/>
</dbReference>
<evidence type="ECO:0000256" key="1">
    <source>
        <dbReference type="SAM" id="Phobius"/>
    </source>
</evidence>
<organism evidence="3 4">
    <name type="scientific">Methanobacterium bryantii</name>
    <dbReference type="NCBI Taxonomy" id="2161"/>
    <lineage>
        <taxon>Archaea</taxon>
        <taxon>Methanobacteriati</taxon>
        <taxon>Methanobacteriota</taxon>
        <taxon>Methanomada group</taxon>
        <taxon>Methanobacteria</taxon>
        <taxon>Methanobacteriales</taxon>
        <taxon>Methanobacteriaceae</taxon>
        <taxon>Methanobacterium</taxon>
    </lineage>
</organism>
<evidence type="ECO:0000313" key="3">
    <source>
        <dbReference type="EMBL" id="PAV05621.1"/>
    </source>
</evidence>
<dbReference type="OrthoDB" id="101755at2157"/>
<protein>
    <recommendedName>
        <fullName evidence="2">NERD domain-containing protein</fullName>
    </recommendedName>
</protein>
<dbReference type="RefSeq" id="WP_069585685.1">
    <property type="nucleotide sequence ID" value="NZ_LMVM01000003.1"/>
</dbReference>
<dbReference type="EMBL" id="LMVM01000003">
    <property type="protein sequence ID" value="PAV05621.1"/>
    <property type="molecule type" value="Genomic_DNA"/>
</dbReference>
<reference evidence="3 4" key="1">
    <citation type="journal article" date="2017" name="BMC Genomics">
        <title>Genomic analysis of methanogenic archaea reveals a shift towards energy conservation.</title>
        <authorList>
            <person name="Gilmore S.P."/>
            <person name="Henske J.K."/>
            <person name="Sexton J.A."/>
            <person name="Solomon K.V."/>
            <person name="Seppala S."/>
            <person name="Yoo J.I."/>
            <person name="Huyett L.M."/>
            <person name="Pressman A."/>
            <person name="Cogan J.Z."/>
            <person name="Kivenson V."/>
            <person name="Peng X."/>
            <person name="Tan Y."/>
            <person name="Valentine D.L."/>
            <person name="O'Malley M.A."/>
        </authorList>
    </citation>
    <scope>NUCLEOTIDE SEQUENCE [LARGE SCALE GENOMIC DNA]</scope>
    <source>
        <strain evidence="3 4">M.o.H.</strain>
    </source>
</reference>
<gene>
    <name evidence="3" type="ORF">ASJ80_08920</name>
</gene>
<feature type="transmembrane region" description="Helical" evidence="1">
    <location>
        <begin position="71"/>
        <end position="104"/>
    </location>
</feature>
<comment type="caution">
    <text evidence="3">The sequence shown here is derived from an EMBL/GenBank/DDBJ whole genome shotgun (WGS) entry which is preliminary data.</text>
</comment>
<dbReference type="AlphaFoldDB" id="A0A2A2H840"/>
<dbReference type="Pfam" id="PF08378">
    <property type="entry name" value="NERD"/>
    <property type="match status" value="1"/>
</dbReference>
<dbReference type="InterPro" id="IPR011528">
    <property type="entry name" value="NERD"/>
</dbReference>